<dbReference type="SUPFAM" id="SSF56112">
    <property type="entry name" value="Protein kinase-like (PK-like)"/>
    <property type="match status" value="1"/>
</dbReference>
<protein>
    <submittedName>
        <fullName evidence="4">Phosphotransferase</fullName>
    </submittedName>
</protein>
<evidence type="ECO:0000259" key="3">
    <source>
        <dbReference type="Pfam" id="PF01636"/>
    </source>
</evidence>
<dbReference type="GO" id="GO:0005524">
    <property type="term" value="F:ATP binding"/>
    <property type="evidence" value="ECO:0007669"/>
    <property type="project" value="UniProtKB-KW"/>
</dbReference>
<dbReference type="PANTHER" id="PTHR33540:SF1">
    <property type="entry name" value="N-ACETYLMURAMATE_N-ACETYLGLUCOSAMINE KINASE"/>
    <property type="match status" value="1"/>
</dbReference>
<dbReference type="PANTHER" id="PTHR33540">
    <property type="entry name" value="TRNA THREONYLCARBAMOYLADENOSINE BIOSYNTHESIS PROTEIN TSAE"/>
    <property type="match status" value="1"/>
</dbReference>
<keyword evidence="5" id="KW-1185">Reference proteome</keyword>
<comment type="caution">
    <text evidence="4">The sequence shown here is derived from an EMBL/GenBank/DDBJ whole genome shotgun (WGS) entry which is preliminary data.</text>
</comment>
<feature type="domain" description="Aminoglycoside phosphotransferase" evidence="3">
    <location>
        <begin position="34"/>
        <end position="260"/>
    </location>
</feature>
<proteinExistence type="predicted"/>
<dbReference type="InterPro" id="IPR002575">
    <property type="entry name" value="Aminoglycoside_PTrfase"/>
</dbReference>
<dbReference type="GO" id="GO:0016740">
    <property type="term" value="F:transferase activity"/>
    <property type="evidence" value="ECO:0007669"/>
    <property type="project" value="UniProtKB-KW"/>
</dbReference>
<dbReference type="InterPro" id="IPR011009">
    <property type="entry name" value="Kinase-like_dom_sf"/>
</dbReference>
<keyword evidence="2" id="KW-0067">ATP-binding</keyword>
<reference evidence="4 5" key="1">
    <citation type="submission" date="2020-04" db="EMBL/GenBank/DDBJ databases">
        <title>Azohydromonas sp. isolated from soil.</title>
        <authorList>
            <person name="Dahal R.H."/>
        </authorList>
    </citation>
    <scope>NUCLEOTIDE SEQUENCE [LARGE SCALE GENOMIC DNA]</scope>
    <source>
        <strain evidence="4 5">G-1-1-14</strain>
    </source>
</reference>
<dbReference type="RefSeq" id="WP_169161192.1">
    <property type="nucleotide sequence ID" value="NZ_JABBFW010000009.1"/>
</dbReference>
<dbReference type="Gene3D" id="3.30.200.20">
    <property type="entry name" value="Phosphorylase Kinase, domain 1"/>
    <property type="match status" value="1"/>
</dbReference>
<dbReference type="EMBL" id="JABBFW010000009">
    <property type="protein sequence ID" value="NML16289.1"/>
    <property type="molecule type" value="Genomic_DNA"/>
</dbReference>
<evidence type="ECO:0000313" key="5">
    <source>
        <dbReference type="Proteomes" id="UP000574067"/>
    </source>
</evidence>
<organism evidence="4 5">
    <name type="scientific">Azohydromonas caseinilytica</name>
    <dbReference type="NCBI Taxonomy" id="2728836"/>
    <lineage>
        <taxon>Bacteria</taxon>
        <taxon>Pseudomonadati</taxon>
        <taxon>Pseudomonadota</taxon>
        <taxon>Betaproteobacteria</taxon>
        <taxon>Burkholderiales</taxon>
        <taxon>Sphaerotilaceae</taxon>
        <taxon>Azohydromonas</taxon>
    </lineage>
</organism>
<keyword evidence="4" id="KW-0808">Transferase</keyword>
<accession>A0A848FD18</accession>
<evidence type="ECO:0000313" key="4">
    <source>
        <dbReference type="EMBL" id="NML16289.1"/>
    </source>
</evidence>
<dbReference type="Proteomes" id="UP000574067">
    <property type="component" value="Unassembled WGS sequence"/>
</dbReference>
<dbReference type="Pfam" id="PF01636">
    <property type="entry name" value="APH"/>
    <property type="match status" value="1"/>
</dbReference>
<dbReference type="Gene3D" id="3.90.1200.10">
    <property type="match status" value="1"/>
</dbReference>
<name>A0A848FD18_9BURK</name>
<sequence>MTTQAITWTDPARAQAFNAWLAPLAAQHGLQLHTLRPASADASFRRYFRIDSASGPARIVMDAPPPQEDVRPFVHVARLILDAGLQGPELLAVDETHGFLLLSDLGQQLYLDALRQADAAQADALMRQAIAALVQWQVRIDPATLPNYDGALLQRELALFPEWCVQREFGITWTEAQQEQWARIAALLTASALAQPRVAVHRDWMPRNLMVGLNGPGILDFQDAVRGPVSYDIASLLRDAFVSWDEEREIDWAVRYWQQAREAGVPLDGGLKEDFGEFWRALEYMGLQRHLKILGIFCRLKHRDGKDRYVQDLPRFFNYATKVAMRYRQLQPLLPLLEPMSGTYVEQGYTF</sequence>
<gene>
    <name evidence="4" type="ORF">HHL10_15010</name>
</gene>
<evidence type="ECO:0000256" key="2">
    <source>
        <dbReference type="ARBA" id="ARBA00022840"/>
    </source>
</evidence>
<dbReference type="AlphaFoldDB" id="A0A848FD18"/>
<evidence type="ECO:0000256" key="1">
    <source>
        <dbReference type="ARBA" id="ARBA00022741"/>
    </source>
</evidence>
<keyword evidence="1" id="KW-0547">Nucleotide-binding</keyword>